<organism evidence="2 3">
    <name type="scientific">Terrabacter ginsenosidimutans</name>
    <dbReference type="NCBI Taxonomy" id="490575"/>
    <lineage>
        <taxon>Bacteria</taxon>
        <taxon>Bacillati</taxon>
        <taxon>Actinomycetota</taxon>
        <taxon>Actinomycetes</taxon>
        <taxon>Micrococcales</taxon>
        <taxon>Intrasporangiaceae</taxon>
        <taxon>Terrabacter</taxon>
    </lineage>
</organism>
<evidence type="ECO:0000313" key="2">
    <source>
        <dbReference type="EMBL" id="GAA3704160.1"/>
    </source>
</evidence>
<dbReference type="Pfam" id="PF00376">
    <property type="entry name" value="MerR"/>
    <property type="match status" value="1"/>
</dbReference>
<dbReference type="InterPro" id="IPR010093">
    <property type="entry name" value="SinI_DNA-bd"/>
</dbReference>
<dbReference type="CDD" id="cd04762">
    <property type="entry name" value="HTH_MerR-trunc"/>
    <property type="match status" value="1"/>
</dbReference>
<evidence type="ECO:0000259" key="1">
    <source>
        <dbReference type="PROSITE" id="PS50937"/>
    </source>
</evidence>
<dbReference type="NCBIfam" id="TIGR01764">
    <property type="entry name" value="excise"/>
    <property type="match status" value="1"/>
</dbReference>
<dbReference type="RefSeq" id="WP_344945505.1">
    <property type="nucleotide sequence ID" value="NZ_BAABDC010000003.1"/>
</dbReference>
<gene>
    <name evidence="2" type="ORF">GCM10022399_20950</name>
</gene>
<reference evidence="3" key="1">
    <citation type="journal article" date="2019" name="Int. J. Syst. Evol. Microbiol.">
        <title>The Global Catalogue of Microorganisms (GCM) 10K type strain sequencing project: providing services to taxonomists for standard genome sequencing and annotation.</title>
        <authorList>
            <consortium name="The Broad Institute Genomics Platform"/>
            <consortium name="The Broad Institute Genome Sequencing Center for Infectious Disease"/>
            <person name="Wu L."/>
            <person name="Ma J."/>
        </authorList>
    </citation>
    <scope>NUCLEOTIDE SEQUENCE [LARGE SCALE GENOMIC DNA]</scope>
    <source>
        <strain evidence="3">JCM 17125</strain>
    </source>
</reference>
<comment type="caution">
    <text evidence="2">The sequence shown here is derived from an EMBL/GenBank/DDBJ whole genome shotgun (WGS) entry which is preliminary data.</text>
</comment>
<dbReference type="Proteomes" id="UP001501468">
    <property type="component" value="Unassembled WGS sequence"/>
</dbReference>
<proteinExistence type="predicted"/>
<dbReference type="InterPro" id="IPR000551">
    <property type="entry name" value="MerR-type_HTH_dom"/>
</dbReference>
<dbReference type="SUPFAM" id="SSF46955">
    <property type="entry name" value="Putative DNA-binding domain"/>
    <property type="match status" value="1"/>
</dbReference>
<dbReference type="Gene3D" id="1.10.1660.10">
    <property type="match status" value="1"/>
</dbReference>
<name>A0ABP7DH92_9MICO</name>
<accession>A0ABP7DH92</accession>
<dbReference type="EMBL" id="BAABDC010000003">
    <property type="protein sequence ID" value="GAA3704160.1"/>
    <property type="molecule type" value="Genomic_DNA"/>
</dbReference>
<dbReference type="InterPro" id="IPR009061">
    <property type="entry name" value="DNA-bd_dom_put_sf"/>
</dbReference>
<evidence type="ECO:0000313" key="3">
    <source>
        <dbReference type="Proteomes" id="UP001501468"/>
    </source>
</evidence>
<protein>
    <recommendedName>
        <fullName evidence="1">HTH merR-type domain-containing protein</fullName>
    </recommendedName>
</protein>
<sequence>MAETHSSITGRDTELMAPHEVAEIFRVSPATITRWARIGLLPSTRTPGGHRRFERSCVVGHLERLAREGDDDRARAALSDG</sequence>
<keyword evidence="3" id="KW-1185">Reference proteome</keyword>
<dbReference type="PROSITE" id="PS50937">
    <property type="entry name" value="HTH_MERR_2"/>
    <property type="match status" value="1"/>
</dbReference>
<feature type="domain" description="HTH merR-type" evidence="1">
    <location>
        <begin position="20"/>
        <end position="56"/>
    </location>
</feature>